<feature type="region of interest" description="Disordered" evidence="12">
    <location>
        <begin position="393"/>
        <end position="416"/>
    </location>
</feature>
<keyword evidence="4" id="KW-0677">Repeat</keyword>
<name>A0AAG5D7C8_ANOAO</name>
<evidence type="ECO:0000256" key="1">
    <source>
        <dbReference type="ARBA" id="ARBA00004123"/>
    </source>
</evidence>
<evidence type="ECO:0000256" key="2">
    <source>
        <dbReference type="ARBA" id="ARBA00006991"/>
    </source>
</evidence>
<evidence type="ECO:0000256" key="3">
    <source>
        <dbReference type="ARBA" id="ARBA00022723"/>
    </source>
</evidence>
<dbReference type="FunFam" id="3.30.160.60:FF:000886">
    <property type="entry name" value="zinc finger protein 64 isoform X1"/>
    <property type="match status" value="1"/>
</dbReference>
<feature type="region of interest" description="Disordered" evidence="12">
    <location>
        <begin position="165"/>
        <end position="195"/>
    </location>
</feature>
<feature type="domain" description="C2H2-type" evidence="13">
    <location>
        <begin position="630"/>
        <end position="659"/>
    </location>
</feature>
<feature type="domain" description="C2H2-type" evidence="13">
    <location>
        <begin position="546"/>
        <end position="573"/>
    </location>
</feature>
<keyword evidence="10" id="KW-0539">Nucleus</keyword>
<dbReference type="FunFam" id="3.30.160.60:FF:002070">
    <property type="entry name" value="Zinc finger protein"/>
    <property type="match status" value="1"/>
</dbReference>
<dbReference type="GO" id="GO:0000978">
    <property type="term" value="F:RNA polymerase II cis-regulatory region sequence-specific DNA binding"/>
    <property type="evidence" value="ECO:0007669"/>
    <property type="project" value="TreeGrafter"/>
</dbReference>
<feature type="domain" description="C2H2-type" evidence="13">
    <location>
        <begin position="518"/>
        <end position="545"/>
    </location>
</feature>
<dbReference type="GO" id="GO:0006357">
    <property type="term" value="P:regulation of transcription by RNA polymerase II"/>
    <property type="evidence" value="ECO:0007669"/>
    <property type="project" value="TreeGrafter"/>
</dbReference>
<comment type="similarity">
    <text evidence="2">Belongs to the krueppel C2H2-type zinc-finger protein family.</text>
</comment>
<feature type="domain" description="C2H2-type" evidence="13">
    <location>
        <begin position="574"/>
        <end position="601"/>
    </location>
</feature>
<dbReference type="PANTHER" id="PTHR24390">
    <property type="entry name" value="ZINC FINGER PROTEIN"/>
    <property type="match status" value="1"/>
</dbReference>
<keyword evidence="15" id="KW-1185">Reference proteome</keyword>
<feature type="compositionally biased region" description="Basic residues" evidence="12">
    <location>
        <begin position="393"/>
        <end position="406"/>
    </location>
</feature>
<dbReference type="InterPro" id="IPR013087">
    <property type="entry name" value="Znf_C2H2_type"/>
</dbReference>
<evidence type="ECO:0000256" key="6">
    <source>
        <dbReference type="ARBA" id="ARBA00022833"/>
    </source>
</evidence>
<organism evidence="14 15">
    <name type="scientific">Anopheles atroparvus</name>
    <name type="common">European mosquito</name>
    <dbReference type="NCBI Taxonomy" id="41427"/>
    <lineage>
        <taxon>Eukaryota</taxon>
        <taxon>Metazoa</taxon>
        <taxon>Ecdysozoa</taxon>
        <taxon>Arthropoda</taxon>
        <taxon>Hexapoda</taxon>
        <taxon>Insecta</taxon>
        <taxon>Pterygota</taxon>
        <taxon>Neoptera</taxon>
        <taxon>Endopterygota</taxon>
        <taxon>Diptera</taxon>
        <taxon>Nematocera</taxon>
        <taxon>Culicoidea</taxon>
        <taxon>Culicidae</taxon>
        <taxon>Anophelinae</taxon>
        <taxon>Anopheles</taxon>
    </lineage>
</organism>
<dbReference type="FunFam" id="3.30.160.60:FF:000045">
    <property type="entry name" value="ZFP69 zinc finger protein B"/>
    <property type="match status" value="1"/>
</dbReference>
<feature type="domain" description="C2H2-type" evidence="13">
    <location>
        <begin position="433"/>
        <end position="460"/>
    </location>
</feature>
<dbReference type="InterPro" id="IPR036236">
    <property type="entry name" value="Znf_C2H2_sf"/>
</dbReference>
<evidence type="ECO:0000313" key="15">
    <source>
        <dbReference type="Proteomes" id="UP000075880"/>
    </source>
</evidence>
<evidence type="ECO:0000259" key="13">
    <source>
        <dbReference type="PROSITE" id="PS50157"/>
    </source>
</evidence>
<feature type="region of interest" description="Disordered" evidence="12">
    <location>
        <begin position="265"/>
        <end position="289"/>
    </location>
</feature>
<feature type="domain" description="C2H2-type" evidence="13">
    <location>
        <begin position="460"/>
        <end position="487"/>
    </location>
</feature>
<evidence type="ECO:0000256" key="12">
    <source>
        <dbReference type="SAM" id="MobiDB-lite"/>
    </source>
</evidence>
<feature type="domain" description="C2H2-type" evidence="13">
    <location>
        <begin position="602"/>
        <end position="629"/>
    </location>
</feature>
<dbReference type="SUPFAM" id="SSF57667">
    <property type="entry name" value="beta-beta-alpha zinc fingers"/>
    <property type="match status" value="5"/>
</dbReference>
<feature type="compositionally biased region" description="Low complexity" evidence="12">
    <location>
        <begin position="165"/>
        <end position="176"/>
    </location>
</feature>
<accession>A0AAG5D7C8</accession>
<evidence type="ECO:0000256" key="9">
    <source>
        <dbReference type="ARBA" id="ARBA00023163"/>
    </source>
</evidence>
<keyword evidence="6" id="KW-0862">Zinc</keyword>
<evidence type="ECO:0000256" key="7">
    <source>
        <dbReference type="ARBA" id="ARBA00023015"/>
    </source>
</evidence>
<evidence type="ECO:0000256" key="10">
    <source>
        <dbReference type="ARBA" id="ARBA00023242"/>
    </source>
</evidence>
<reference evidence="14" key="1">
    <citation type="submission" date="2024-04" db="UniProtKB">
        <authorList>
            <consortium name="EnsemblMetazoa"/>
        </authorList>
    </citation>
    <scope>IDENTIFICATION</scope>
    <source>
        <strain evidence="14">EBRO</strain>
    </source>
</reference>
<dbReference type="AlphaFoldDB" id="A0AAG5D7C8"/>
<feature type="region of interest" description="Disordered" evidence="12">
    <location>
        <begin position="68"/>
        <end position="93"/>
    </location>
</feature>
<feature type="region of interest" description="Disordered" evidence="12">
    <location>
        <begin position="347"/>
        <end position="379"/>
    </location>
</feature>
<dbReference type="GO" id="GO:0005634">
    <property type="term" value="C:nucleus"/>
    <property type="evidence" value="ECO:0007669"/>
    <property type="project" value="UniProtKB-SubCell"/>
</dbReference>
<dbReference type="FunFam" id="3.30.160.60:FF:002273">
    <property type="entry name" value="Zinc finger protein"/>
    <property type="match status" value="1"/>
</dbReference>
<evidence type="ECO:0000256" key="5">
    <source>
        <dbReference type="ARBA" id="ARBA00022771"/>
    </source>
</evidence>
<dbReference type="Pfam" id="PF00096">
    <property type="entry name" value="zf-C2H2"/>
    <property type="match status" value="8"/>
</dbReference>
<feature type="compositionally biased region" description="Low complexity" evidence="12">
    <location>
        <begin position="68"/>
        <end position="78"/>
    </location>
</feature>
<dbReference type="Gene3D" id="3.30.160.60">
    <property type="entry name" value="Classic Zinc Finger"/>
    <property type="match status" value="7"/>
</dbReference>
<keyword evidence="8" id="KW-0238">DNA-binding</keyword>
<dbReference type="GO" id="GO:0003700">
    <property type="term" value="F:DNA-binding transcription factor activity"/>
    <property type="evidence" value="ECO:0007669"/>
    <property type="project" value="TreeGrafter"/>
</dbReference>
<keyword evidence="9" id="KW-0804">Transcription</keyword>
<keyword evidence="5 11" id="KW-0863">Zinc-finger</keyword>
<proteinExistence type="inferred from homology"/>
<feature type="compositionally biased region" description="Low complexity" evidence="12">
    <location>
        <begin position="265"/>
        <end position="276"/>
    </location>
</feature>
<sequence>MGFSDNRSKMSDLNLLPKKHTNFSIERILLKPADGGSPPAAPHAHPALDLLEQKVDLTVKTRIKIVHSSPSASSSTHSLGKRVPERTSGCPATLTTPTVVAKNVPRTQTRPNPTGTTPPMGGTGSPASPLLIGAQRPLNRVLDNPWCSRGPLMFDPKLTIAPPCSTGSLRSSSSSSTAYHGIAAGPEDDGPGVPANLTAPSPIPPTSPASLVRAEVERKVVLSAYANNSVIERNRLSINYPYPVGLFSAYASAVAAATVSSVHYQQQQQQQQHNQQRLVPPSVTGPPSATLLSSPALAVQHHQHHARTAGLSAAALLAGTGPGPLASASAALFSSFYQLQPKSDENQNSIFEAHGGGGTSADEASDGGTTEATSDGGKDSRADELVLVHGHPLHHHHHHHHHHRHQHLEPGMAGGSEPGSGPLCSLMFPECSYQCAICDKIFGNQDTLMTHEKSHKTPRFECEECGKGFSQLRNYKYHVSVHRGTKEFAAKCPECGKMFNDKGYLSSHLKIHRNKKEYSCPHCPKSFNQRVAFNMHVRIHTGVKPHKCNECGKRFSRKMLLKQHLRTHSGEKPYQCSVCGKSFADRSNMTLHHRLHSGIKPFACPICPKAFTKKHHLKTHLNYHTGYKPYKCPHPNCGQSFTQSSNMRTHAKKCQFKPPDSEFI</sequence>
<dbReference type="GO" id="GO:0008270">
    <property type="term" value="F:zinc ion binding"/>
    <property type="evidence" value="ECO:0007669"/>
    <property type="project" value="UniProtKB-KW"/>
</dbReference>
<protein>
    <recommendedName>
        <fullName evidence="13">C2H2-type domain-containing protein</fullName>
    </recommendedName>
</protein>
<evidence type="ECO:0000256" key="11">
    <source>
        <dbReference type="PROSITE-ProRule" id="PRU00042"/>
    </source>
</evidence>
<keyword evidence="7" id="KW-0805">Transcription regulation</keyword>
<dbReference type="PROSITE" id="PS50157">
    <property type="entry name" value="ZINC_FINGER_C2H2_2"/>
    <property type="match status" value="8"/>
</dbReference>
<dbReference type="PROSITE" id="PS00028">
    <property type="entry name" value="ZINC_FINGER_C2H2_1"/>
    <property type="match status" value="7"/>
</dbReference>
<evidence type="ECO:0000256" key="8">
    <source>
        <dbReference type="ARBA" id="ARBA00023125"/>
    </source>
</evidence>
<dbReference type="EnsemblMetazoa" id="ENSAATROPT008033">
    <property type="protein sequence ID" value="ENSAATROPP007212"/>
    <property type="gene ID" value="ENSAATROPG006551"/>
</dbReference>
<dbReference type="Proteomes" id="UP000075880">
    <property type="component" value="Unassembled WGS sequence"/>
</dbReference>
<dbReference type="SMART" id="SM00355">
    <property type="entry name" value="ZnF_C2H2"/>
    <property type="match status" value="8"/>
</dbReference>
<evidence type="ECO:0000256" key="4">
    <source>
        <dbReference type="ARBA" id="ARBA00022737"/>
    </source>
</evidence>
<evidence type="ECO:0000313" key="14">
    <source>
        <dbReference type="EnsemblMetazoa" id="ENSAATROPP007212"/>
    </source>
</evidence>
<dbReference type="FunFam" id="3.30.160.60:FF:000996">
    <property type="entry name" value="Zinc finger protein 181"/>
    <property type="match status" value="1"/>
</dbReference>
<dbReference type="FunFam" id="3.30.160.60:FF:001480">
    <property type="entry name" value="Si:cabz01071911.3"/>
    <property type="match status" value="1"/>
</dbReference>
<comment type="subcellular location">
    <subcellularLocation>
        <location evidence="1">Nucleus</location>
    </subcellularLocation>
</comment>
<feature type="domain" description="C2H2-type" evidence="13">
    <location>
        <begin position="490"/>
        <end position="517"/>
    </location>
</feature>
<keyword evidence="3" id="KW-0479">Metal-binding</keyword>
<dbReference type="PANTHER" id="PTHR24390:SF79">
    <property type="entry name" value="ASPARAGINE-RICH ZINC FINGER PROTEIN AZF1"/>
    <property type="match status" value="1"/>
</dbReference>